<dbReference type="Proteomes" id="UP001162131">
    <property type="component" value="Unassembled WGS sequence"/>
</dbReference>
<protein>
    <submittedName>
        <fullName evidence="2">Uncharacterized protein</fullName>
    </submittedName>
</protein>
<keyword evidence="1" id="KW-1133">Transmembrane helix</keyword>
<feature type="transmembrane region" description="Helical" evidence="1">
    <location>
        <begin position="216"/>
        <end position="240"/>
    </location>
</feature>
<organism evidence="2 3">
    <name type="scientific">Blepharisma stoltei</name>
    <dbReference type="NCBI Taxonomy" id="1481888"/>
    <lineage>
        <taxon>Eukaryota</taxon>
        <taxon>Sar</taxon>
        <taxon>Alveolata</taxon>
        <taxon>Ciliophora</taxon>
        <taxon>Postciliodesmatophora</taxon>
        <taxon>Heterotrichea</taxon>
        <taxon>Heterotrichida</taxon>
        <taxon>Blepharismidae</taxon>
        <taxon>Blepharisma</taxon>
    </lineage>
</organism>
<dbReference type="AlphaFoldDB" id="A0AAU9K0X6"/>
<name>A0AAU9K0X6_9CILI</name>
<gene>
    <name evidence="2" type="ORF">BSTOLATCC_MIC52406</name>
</gene>
<reference evidence="2" key="1">
    <citation type="submission" date="2021-09" db="EMBL/GenBank/DDBJ databases">
        <authorList>
            <consortium name="AG Swart"/>
            <person name="Singh M."/>
            <person name="Singh A."/>
            <person name="Seah K."/>
            <person name="Emmerich C."/>
        </authorList>
    </citation>
    <scope>NUCLEOTIDE SEQUENCE</scope>
    <source>
        <strain evidence="2">ATCC30299</strain>
    </source>
</reference>
<feature type="transmembrane region" description="Helical" evidence="1">
    <location>
        <begin position="261"/>
        <end position="284"/>
    </location>
</feature>
<sequence>MELQAKINGSFGILFFTILGFIVSLNSWVFKICLTNLLSITFISIFLIIYKPSALTYSKYEGLRYLLYVNILSISLSYFFIFEIENKDISERKEILEIELQITTWIIVAILGIHSIFIHFYLSQLSQKKSIYTFVSPDGFLLKELEFILKTNSILMTILLHLNLTTYNPLFSFISSLPIFLYPAPAIENFYIFSIFDENSDLYWKTIFASQSYYTFRSIIILPILSPMCWSLHSFLSYFYSKRTAWNIIFLYFNFQENYDYSLSTFLYEFLFYLILHAAIWSVLNKYEFLQYNLIPFSLITALFCSTWPLRVFGLSISIRLIYLANVIT</sequence>
<feature type="transmembrane region" description="Helical" evidence="1">
    <location>
        <begin position="290"/>
        <end position="310"/>
    </location>
</feature>
<keyword evidence="1" id="KW-0472">Membrane</keyword>
<feature type="transmembrane region" description="Helical" evidence="1">
    <location>
        <begin position="170"/>
        <end position="196"/>
    </location>
</feature>
<accession>A0AAU9K0X6</accession>
<feature type="transmembrane region" description="Helical" evidence="1">
    <location>
        <begin position="102"/>
        <end position="122"/>
    </location>
</feature>
<evidence type="ECO:0000256" key="1">
    <source>
        <dbReference type="SAM" id="Phobius"/>
    </source>
</evidence>
<comment type="caution">
    <text evidence="2">The sequence shown here is derived from an EMBL/GenBank/DDBJ whole genome shotgun (WGS) entry which is preliminary data.</text>
</comment>
<feature type="transmembrane region" description="Helical" evidence="1">
    <location>
        <begin position="62"/>
        <end position="82"/>
    </location>
</feature>
<proteinExistence type="predicted"/>
<feature type="transmembrane region" description="Helical" evidence="1">
    <location>
        <begin position="7"/>
        <end position="23"/>
    </location>
</feature>
<dbReference type="EMBL" id="CAJZBQ010000052">
    <property type="protein sequence ID" value="CAG9331000.1"/>
    <property type="molecule type" value="Genomic_DNA"/>
</dbReference>
<keyword evidence="1" id="KW-0812">Transmembrane</keyword>
<keyword evidence="3" id="KW-1185">Reference proteome</keyword>
<evidence type="ECO:0000313" key="2">
    <source>
        <dbReference type="EMBL" id="CAG9331000.1"/>
    </source>
</evidence>
<evidence type="ECO:0000313" key="3">
    <source>
        <dbReference type="Proteomes" id="UP001162131"/>
    </source>
</evidence>
<feature type="transmembrane region" description="Helical" evidence="1">
    <location>
        <begin position="29"/>
        <end position="50"/>
    </location>
</feature>